<feature type="transmembrane region" description="Helical" evidence="1">
    <location>
        <begin position="133"/>
        <end position="154"/>
    </location>
</feature>
<evidence type="ECO:0000256" key="1">
    <source>
        <dbReference type="SAM" id="Phobius"/>
    </source>
</evidence>
<dbReference type="EMBL" id="JACAZH010000056">
    <property type="protein sequence ID" value="KAF7333304.1"/>
    <property type="molecule type" value="Genomic_DNA"/>
</dbReference>
<evidence type="ECO:0000313" key="2">
    <source>
        <dbReference type="EMBL" id="KAF7333304.1"/>
    </source>
</evidence>
<gene>
    <name evidence="2" type="ORF">MSAN_02425500</name>
</gene>
<dbReference type="Proteomes" id="UP000623467">
    <property type="component" value="Unassembled WGS sequence"/>
</dbReference>
<dbReference type="OrthoDB" id="2912856at2759"/>
<feature type="transmembrane region" description="Helical" evidence="1">
    <location>
        <begin position="174"/>
        <end position="196"/>
    </location>
</feature>
<reference evidence="2" key="1">
    <citation type="submission" date="2020-05" db="EMBL/GenBank/DDBJ databases">
        <title>Mycena genomes resolve the evolution of fungal bioluminescence.</title>
        <authorList>
            <person name="Tsai I.J."/>
        </authorList>
    </citation>
    <scope>NUCLEOTIDE SEQUENCE</scope>
    <source>
        <strain evidence="2">160909Yilan</strain>
    </source>
</reference>
<feature type="transmembrane region" description="Helical" evidence="1">
    <location>
        <begin position="217"/>
        <end position="240"/>
    </location>
</feature>
<protein>
    <submittedName>
        <fullName evidence="2">Uncharacterized protein</fullName>
    </submittedName>
</protein>
<sequence>MKPPLILHGGSSRTTSPRTCTVLVLYAVYLILFLFSLYTIIRRDSSGRRIMLLTSAAMFLLATSGMITSVLLTPIDLALIKTDIRDDVVGAEHLLRVYSIVNAASDVRLVTNNLVADLLFTYRCYMIWGSRKTVLILPAISILAAAALGYFTVASNDFSSNDLLDEFPVFDIRVSFAVSGATNIVLMCLAAGRIWYISRRARSISQNALHSRYRSTIAMILESGALYSAVLALQIFALSLTSQSDGVQAFRGVSQGLVEQMVNVIPTLIFVRVGMGYCQWREQPTPVDVKVRIPAVRAPLPRLLREEVRGDADPDFDFEVAEIKSQQI</sequence>
<name>A0A8H6X3D5_9AGAR</name>
<evidence type="ECO:0000313" key="3">
    <source>
        <dbReference type="Proteomes" id="UP000623467"/>
    </source>
</evidence>
<feature type="transmembrane region" description="Helical" evidence="1">
    <location>
        <begin position="20"/>
        <end position="41"/>
    </location>
</feature>
<organism evidence="2 3">
    <name type="scientific">Mycena sanguinolenta</name>
    <dbReference type="NCBI Taxonomy" id="230812"/>
    <lineage>
        <taxon>Eukaryota</taxon>
        <taxon>Fungi</taxon>
        <taxon>Dikarya</taxon>
        <taxon>Basidiomycota</taxon>
        <taxon>Agaricomycotina</taxon>
        <taxon>Agaricomycetes</taxon>
        <taxon>Agaricomycetidae</taxon>
        <taxon>Agaricales</taxon>
        <taxon>Marasmiineae</taxon>
        <taxon>Mycenaceae</taxon>
        <taxon>Mycena</taxon>
    </lineage>
</organism>
<accession>A0A8H6X3D5</accession>
<keyword evidence="1" id="KW-0472">Membrane</keyword>
<feature type="transmembrane region" description="Helical" evidence="1">
    <location>
        <begin position="53"/>
        <end position="75"/>
    </location>
</feature>
<comment type="caution">
    <text evidence="2">The sequence shown here is derived from an EMBL/GenBank/DDBJ whole genome shotgun (WGS) entry which is preliminary data.</text>
</comment>
<dbReference type="AlphaFoldDB" id="A0A8H6X3D5"/>
<keyword evidence="1" id="KW-0812">Transmembrane</keyword>
<proteinExistence type="predicted"/>
<keyword evidence="1" id="KW-1133">Transmembrane helix</keyword>
<keyword evidence="3" id="KW-1185">Reference proteome</keyword>